<sequence>MQSASSSTSTLVDASLSPIDAADVVKSIPESPGHADLAAVLSSCTEEVPRAASPDLDGPLHKPLDKIDGTVDNELLLRTVLAVSTLNARVDILKGDINARFEAFDHDFTSRFDDFREQVFSRLREVEKAPVAQYAATRKELQDVRKLVIGKALEIGKMKTETREERTTRMLEGCQQRVQVLAEVDKSASSRRLASSLTSPMSPVRGKVKAGEAHELRDIAMRSQAGIENVCDVSLTFLSPPRRQISLKAKSRFKALLSPRKHSTPKGKSQSSVMASPCKVPPSPLPRGSMAQKENILREQPQNRSMRQNRPTSSLPRPSGSSRYSGGKSFSKLTSKLRMPGTSLVNMAKGASKNHSNGPSYTDGVLEEVSFVVDAPQDDVADDSLCLLDNALREFEDEVMLTSTALPRSSQRAGPLSLQRTRHQGSRDEESFHLPEEFAKKTVNQTLTTMPLPLRGNDSSSYLSIQKRATNAASMLTSLTPHFPSLLVTSPTFEF</sequence>
<dbReference type="Proteomes" id="UP000053558">
    <property type="component" value="Unassembled WGS sequence"/>
</dbReference>
<organism evidence="2 3">
    <name type="scientific">Coniophora puteana (strain RWD-64-598)</name>
    <name type="common">Brown rot fungus</name>
    <dbReference type="NCBI Taxonomy" id="741705"/>
    <lineage>
        <taxon>Eukaryota</taxon>
        <taxon>Fungi</taxon>
        <taxon>Dikarya</taxon>
        <taxon>Basidiomycota</taxon>
        <taxon>Agaricomycotina</taxon>
        <taxon>Agaricomycetes</taxon>
        <taxon>Agaricomycetidae</taxon>
        <taxon>Boletales</taxon>
        <taxon>Coniophorineae</taxon>
        <taxon>Coniophoraceae</taxon>
        <taxon>Coniophora</taxon>
    </lineage>
</organism>
<evidence type="ECO:0000256" key="1">
    <source>
        <dbReference type="SAM" id="MobiDB-lite"/>
    </source>
</evidence>
<evidence type="ECO:0000313" key="3">
    <source>
        <dbReference type="Proteomes" id="UP000053558"/>
    </source>
</evidence>
<reference evidence="3" key="1">
    <citation type="journal article" date="2012" name="Science">
        <title>The Paleozoic origin of enzymatic lignin decomposition reconstructed from 31 fungal genomes.</title>
        <authorList>
            <person name="Floudas D."/>
            <person name="Binder M."/>
            <person name="Riley R."/>
            <person name="Barry K."/>
            <person name="Blanchette R.A."/>
            <person name="Henrissat B."/>
            <person name="Martinez A.T."/>
            <person name="Otillar R."/>
            <person name="Spatafora J.W."/>
            <person name="Yadav J.S."/>
            <person name="Aerts A."/>
            <person name="Benoit I."/>
            <person name="Boyd A."/>
            <person name="Carlson A."/>
            <person name="Copeland A."/>
            <person name="Coutinho P.M."/>
            <person name="de Vries R.P."/>
            <person name="Ferreira P."/>
            <person name="Findley K."/>
            <person name="Foster B."/>
            <person name="Gaskell J."/>
            <person name="Glotzer D."/>
            <person name="Gorecki P."/>
            <person name="Heitman J."/>
            <person name="Hesse C."/>
            <person name="Hori C."/>
            <person name="Igarashi K."/>
            <person name="Jurgens J.A."/>
            <person name="Kallen N."/>
            <person name="Kersten P."/>
            <person name="Kohler A."/>
            <person name="Kuees U."/>
            <person name="Kumar T.K.A."/>
            <person name="Kuo A."/>
            <person name="LaButti K."/>
            <person name="Larrondo L.F."/>
            <person name="Lindquist E."/>
            <person name="Ling A."/>
            <person name="Lombard V."/>
            <person name="Lucas S."/>
            <person name="Lundell T."/>
            <person name="Martin R."/>
            <person name="McLaughlin D.J."/>
            <person name="Morgenstern I."/>
            <person name="Morin E."/>
            <person name="Murat C."/>
            <person name="Nagy L.G."/>
            <person name="Nolan M."/>
            <person name="Ohm R.A."/>
            <person name="Patyshakuliyeva A."/>
            <person name="Rokas A."/>
            <person name="Ruiz-Duenas F.J."/>
            <person name="Sabat G."/>
            <person name="Salamov A."/>
            <person name="Samejima M."/>
            <person name="Schmutz J."/>
            <person name="Slot J.C."/>
            <person name="St John F."/>
            <person name="Stenlid J."/>
            <person name="Sun H."/>
            <person name="Sun S."/>
            <person name="Syed K."/>
            <person name="Tsang A."/>
            <person name="Wiebenga A."/>
            <person name="Young D."/>
            <person name="Pisabarro A."/>
            <person name="Eastwood D.C."/>
            <person name="Martin F."/>
            <person name="Cullen D."/>
            <person name="Grigoriev I.V."/>
            <person name="Hibbett D.S."/>
        </authorList>
    </citation>
    <scope>NUCLEOTIDE SEQUENCE [LARGE SCALE GENOMIC DNA]</scope>
    <source>
        <strain evidence="3">RWD-64-598 SS2</strain>
    </source>
</reference>
<keyword evidence="3" id="KW-1185">Reference proteome</keyword>
<protein>
    <submittedName>
        <fullName evidence="2">Uncharacterized protein</fullName>
    </submittedName>
</protein>
<dbReference type="GeneID" id="19206156"/>
<proteinExistence type="predicted"/>
<feature type="compositionally biased region" description="Basic residues" evidence="1">
    <location>
        <begin position="256"/>
        <end position="265"/>
    </location>
</feature>
<comment type="caution">
    <text evidence="2">The sequence shown here is derived from an EMBL/GenBank/DDBJ whole genome shotgun (WGS) entry which is preliminary data.</text>
</comment>
<feature type="region of interest" description="Disordered" evidence="1">
    <location>
        <begin position="256"/>
        <end position="338"/>
    </location>
</feature>
<name>A0A5M3MB45_CONPW</name>
<feature type="compositionally biased region" description="Polar residues" evidence="1">
    <location>
        <begin position="300"/>
        <end position="309"/>
    </location>
</feature>
<dbReference type="EMBL" id="JH711587">
    <property type="protein sequence ID" value="EIW75871.1"/>
    <property type="molecule type" value="Genomic_DNA"/>
</dbReference>
<dbReference type="RefSeq" id="XP_007773877.1">
    <property type="nucleotide sequence ID" value="XM_007775687.1"/>
</dbReference>
<evidence type="ECO:0000313" key="2">
    <source>
        <dbReference type="EMBL" id="EIW75871.1"/>
    </source>
</evidence>
<dbReference type="KEGG" id="cput:CONPUDRAFT_169121"/>
<feature type="region of interest" description="Disordered" evidence="1">
    <location>
        <begin position="406"/>
        <end position="431"/>
    </location>
</feature>
<accession>A0A5M3MB45</accession>
<gene>
    <name evidence="2" type="ORF">CONPUDRAFT_169121</name>
</gene>
<feature type="compositionally biased region" description="Low complexity" evidence="1">
    <location>
        <begin position="310"/>
        <end position="331"/>
    </location>
</feature>
<dbReference type="AlphaFoldDB" id="A0A5M3MB45"/>